<name>A0A377PL15_HAFAL</name>
<gene>
    <name evidence="2" type="ORF">NCTC8105_02976</name>
</gene>
<dbReference type="EMBL" id="UGHP01000001">
    <property type="protein sequence ID" value="STQ80849.1"/>
    <property type="molecule type" value="Genomic_DNA"/>
</dbReference>
<evidence type="ECO:0000256" key="1">
    <source>
        <dbReference type="SAM" id="Phobius"/>
    </source>
</evidence>
<keyword evidence="1" id="KW-1133">Transmembrane helix</keyword>
<reference evidence="2 3" key="1">
    <citation type="submission" date="2018-06" db="EMBL/GenBank/DDBJ databases">
        <authorList>
            <consortium name="Pathogen Informatics"/>
            <person name="Doyle S."/>
        </authorList>
    </citation>
    <scope>NUCLEOTIDE SEQUENCE [LARGE SCALE GENOMIC DNA]</scope>
    <source>
        <strain evidence="2 3">NCTC8105</strain>
    </source>
</reference>
<organism evidence="2 3">
    <name type="scientific">Hafnia alvei</name>
    <dbReference type="NCBI Taxonomy" id="569"/>
    <lineage>
        <taxon>Bacteria</taxon>
        <taxon>Pseudomonadati</taxon>
        <taxon>Pseudomonadota</taxon>
        <taxon>Gammaproteobacteria</taxon>
        <taxon>Enterobacterales</taxon>
        <taxon>Hafniaceae</taxon>
        <taxon>Hafnia</taxon>
    </lineage>
</organism>
<dbReference type="Proteomes" id="UP000254821">
    <property type="component" value="Unassembled WGS sequence"/>
</dbReference>
<feature type="transmembrane region" description="Helical" evidence="1">
    <location>
        <begin position="34"/>
        <end position="53"/>
    </location>
</feature>
<evidence type="ECO:0000313" key="3">
    <source>
        <dbReference type="Proteomes" id="UP000254821"/>
    </source>
</evidence>
<accession>A0A377PL15</accession>
<proteinExistence type="predicted"/>
<keyword evidence="1" id="KW-0812">Transmembrane</keyword>
<keyword evidence="1" id="KW-0472">Membrane</keyword>
<evidence type="ECO:0000313" key="2">
    <source>
        <dbReference type="EMBL" id="STQ80849.1"/>
    </source>
</evidence>
<dbReference type="AlphaFoldDB" id="A0A377PL15"/>
<sequence>MAEVLLPEFPLLSNSKECGAFVMSNLIQIKKPRCIRGFLIIQIVITIILFMALSRFRCPAAFKNIQARIVFLSLHIHHGQHGMEEIIV</sequence>
<protein>
    <submittedName>
        <fullName evidence="2">Uncharacterized protein</fullName>
    </submittedName>
</protein>